<organism evidence="2 3">
    <name type="scientific">Clostridium muellerianum</name>
    <dbReference type="NCBI Taxonomy" id="2716538"/>
    <lineage>
        <taxon>Bacteria</taxon>
        <taxon>Bacillati</taxon>
        <taxon>Bacillota</taxon>
        <taxon>Clostridia</taxon>
        <taxon>Eubacteriales</taxon>
        <taxon>Clostridiaceae</taxon>
        <taxon>Clostridium</taxon>
    </lineage>
</organism>
<dbReference type="SUPFAM" id="SSF53474">
    <property type="entry name" value="alpha/beta-Hydrolases"/>
    <property type="match status" value="1"/>
</dbReference>
<reference evidence="2 3" key="2">
    <citation type="submission" date="2020-06" db="EMBL/GenBank/DDBJ databases">
        <title>Complete Genome Sequence of Clostridium muelleri sp. nov. P21T, an Acid-Alcohol Producing Acetogen Isolated from Old Hay.</title>
        <authorList>
            <person name="Duncan K.E."/>
            <person name="Tanner R.S."/>
        </authorList>
    </citation>
    <scope>NUCLEOTIDE SEQUENCE [LARGE SCALE GENOMIC DNA]</scope>
    <source>
        <strain evidence="2 3">P21</strain>
    </source>
</reference>
<protein>
    <submittedName>
        <fullName evidence="2">Alpha/beta hydrolase</fullName>
    </submittedName>
</protein>
<comment type="caution">
    <text evidence="2">The sequence shown here is derived from an EMBL/GenBank/DDBJ whole genome shotgun (WGS) entry which is preliminary data.</text>
</comment>
<dbReference type="Pfam" id="PF00561">
    <property type="entry name" value="Abhydrolase_1"/>
    <property type="match status" value="1"/>
</dbReference>
<dbReference type="GO" id="GO:0016787">
    <property type="term" value="F:hydrolase activity"/>
    <property type="evidence" value="ECO:0007669"/>
    <property type="project" value="UniProtKB-KW"/>
</dbReference>
<proteinExistence type="predicted"/>
<dbReference type="EMBL" id="JABBNI010000008">
    <property type="protein sequence ID" value="NMM61899.1"/>
    <property type="molecule type" value="Genomic_DNA"/>
</dbReference>
<dbReference type="AlphaFoldDB" id="A0A7Y0EEA0"/>
<dbReference type="InterPro" id="IPR029058">
    <property type="entry name" value="AB_hydrolase_fold"/>
</dbReference>
<reference evidence="2 3" key="1">
    <citation type="submission" date="2020-04" db="EMBL/GenBank/DDBJ databases">
        <authorList>
            <person name="Doyle D.A."/>
        </authorList>
    </citation>
    <scope>NUCLEOTIDE SEQUENCE [LARGE SCALE GENOMIC DNA]</scope>
    <source>
        <strain evidence="2 3">P21</strain>
    </source>
</reference>
<accession>A0A7Y0EEA0</accession>
<evidence type="ECO:0000313" key="2">
    <source>
        <dbReference type="EMBL" id="NMM61899.1"/>
    </source>
</evidence>
<feature type="domain" description="AB hydrolase-1" evidence="1">
    <location>
        <begin position="12"/>
        <end position="113"/>
    </location>
</feature>
<keyword evidence="2" id="KW-0378">Hydrolase</keyword>
<keyword evidence="3" id="KW-1185">Reference proteome</keyword>
<name>A0A7Y0EEA0_9CLOT</name>
<dbReference type="InterPro" id="IPR000073">
    <property type="entry name" value="AB_hydrolase_1"/>
</dbReference>
<gene>
    <name evidence="2" type="ORF">HBE96_04185</name>
</gene>
<dbReference type="Gene3D" id="3.40.50.1820">
    <property type="entry name" value="alpha/beta hydrolase"/>
    <property type="match status" value="1"/>
</dbReference>
<evidence type="ECO:0000259" key="1">
    <source>
        <dbReference type="Pfam" id="PF00561"/>
    </source>
</evidence>
<dbReference type="RefSeq" id="WP_169296500.1">
    <property type="nucleotide sequence ID" value="NZ_JABBNI010000008.1"/>
</dbReference>
<evidence type="ECO:0000313" key="3">
    <source>
        <dbReference type="Proteomes" id="UP000537131"/>
    </source>
</evidence>
<dbReference type="Proteomes" id="UP000537131">
    <property type="component" value="Unassembled WGS sequence"/>
</dbReference>
<sequence>MKFHEFGNINNPVIILLPGTCCHWKNNYDHVIDLLAESFYVVCVSYDGFDETEQTEFHDMITETEKIEDYIKDKFNGKVHAVYGCSLGGSFVGLLIQRKQIHINHGILGSSDLDQEDKWKAKIQAKIFVPIVYHIIHKGKINRLTAWYMKKRADEQYVKEFKHIMLGVGGQKLDFVTKRSMENQFYSDLITKMEDGIDVAGTSVHCLYASKMGEMYLKRYNQYFKNPHIVKHDLKHEELLACRPNQWVEVIKKCIGVE</sequence>